<dbReference type="Proteomes" id="UP001647509">
    <property type="component" value="Unassembled WGS sequence"/>
</dbReference>
<reference evidence="1" key="1">
    <citation type="submission" date="2021-05" db="EMBL/GenBank/DDBJ databases">
        <title>Draft genomes of bacteria isolated from model marine particles.</title>
        <authorList>
            <person name="Datta M.S."/>
            <person name="Schwartzman J.A."/>
            <person name="Enke T.N."/>
            <person name="Saavedra J."/>
            <person name="Cermak N."/>
            <person name="Cordero O.X."/>
        </authorList>
    </citation>
    <scope>NUCLEOTIDE SEQUENCE</scope>
    <source>
        <strain evidence="1">I2M19</strain>
    </source>
</reference>
<gene>
    <name evidence="1" type="ORF">KO493_05860</name>
</gene>
<dbReference type="EMBL" id="JAHKPD010000011">
    <property type="protein sequence ID" value="MBU2950214.1"/>
    <property type="molecule type" value="Genomic_DNA"/>
</dbReference>
<sequence length="305" mass="34621">MGMINFLNNKACCEDDQSNGGNGDKNCLTQWEEQLTDASNDYSEKSAESDKAKEAYDNSYNWRDKLTNWLNLIEKSNEKADNIVIELEFFYGQVIEVCKNAECTSKALEKLLCQLKSIFDLLYTYENGEEQLKTLVTKLIKEINCVKDVKDKDKEIAINCVKVYEEKIKMVCELQGDLLCKLIDALKCANLLFAYICDEQGLRFKLKKILDEFNGDIKEEPGCSSDDDDSESYPCDAQAKKPQPTMPIDKSDYFKNTKSSLDIAIVKTDKFKEGWTKKKKKSDDALTRKNSLAEAIKAAKAAEGK</sequence>
<accession>A0ACC5U7C2</accession>
<proteinExistence type="predicted"/>
<evidence type="ECO:0000313" key="1">
    <source>
        <dbReference type="EMBL" id="MBU2950214.1"/>
    </source>
</evidence>
<organism evidence="1 2">
    <name type="scientific">Pseudotamlana agarivorans</name>
    <dbReference type="NCBI Taxonomy" id="481183"/>
    <lineage>
        <taxon>Bacteria</taxon>
        <taxon>Pseudomonadati</taxon>
        <taxon>Bacteroidota</taxon>
        <taxon>Flavobacteriia</taxon>
        <taxon>Flavobacteriales</taxon>
        <taxon>Flavobacteriaceae</taxon>
        <taxon>Pseudotamlana</taxon>
    </lineage>
</organism>
<keyword evidence="2" id="KW-1185">Reference proteome</keyword>
<evidence type="ECO:0000313" key="2">
    <source>
        <dbReference type="Proteomes" id="UP001647509"/>
    </source>
</evidence>
<name>A0ACC5U7C2_9FLAO</name>
<protein>
    <submittedName>
        <fullName evidence="1">Uncharacterized protein</fullName>
    </submittedName>
</protein>
<comment type="caution">
    <text evidence="1">The sequence shown here is derived from an EMBL/GenBank/DDBJ whole genome shotgun (WGS) entry which is preliminary data.</text>
</comment>